<accession>A0ABM8VMA3</accession>
<proteinExistence type="predicted"/>
<sequence>MLNKSQNNWGGLLNSKNSATDELYYEAGSRQRLFFLHARLVTAIVCETQKLHIVEAAFARRTSFVVRSSEVMLGFVSWLASGYVLNVHISLFYFVNEHDYIGPITPFVTEEEANFLDFYAGGLCLTRLIC</sequence>
<protein>
    <submittedName>
        <fullName evidence="2">Uncharacterized protein</fullName>
    </submittedName>
</protein>
<feature type="transmembrane region" description="Helical" evidence="1">
    <location>
        <begin position="71"/>
        <end position="95"/>
    </location>
</feature>
<keyword evidence="1" id="KW-0472">Membrane</keyword>
<name>A0ABM8VMA3_9BACL</name>
<keyword evidence="1" id="KW-0812">Transmembrane</keyword>
<gene>
    <name evidence="2" type="ORF">PAECIP111802_04431</name>
</gene>
<evidence type="ECO:0000313" key="3">
    <source>
        <dbReference type="Proteomes" id="UP000730618"/>
    </source>
</evidence>
<keyword evidence="3" id="KW-1185">Reference proteome</keyword>
<evidence type="ECO:0000313" key="2">
    <source>
        <dbReference type="EMBL" id="CAG7649203.1"/>
    </source>
</evidence>
<evidence type="ECO:0000256" key="1">
    <source>
        <dbReference type="SAM" id="Phobius"/>
    </source>
</evidence>
<dbReference type="Proteomes" id="UP000730618">
    <property type="component" value="Unassembled WGS sequence"/>
</dbReference>
<reference evidence="2 3" key="1">
    <citation type="submission" date="2021-06" db="EMBL/GenBank/DDBJ databases">
        <authorList>
            <person name="Criscuolo A."/>
        </authorList>
    </citation>
    <scope>NUCLEOTIDE SEQUENCE [LARGE SCALE GENOMIC DNA]</scope>
    <source>
        <strain evidence="3">CIP 111802</strain>
    </source>
</reference>
<dbReference type="EMBL" id="CAJVCE010000013">
    <property type="protein sequence ID" value="CAG7649203.1"/>
    <property type="molecule type" value="Genomic_DNA"/>
</dbReference>
<comment type="caution">
    <text evidence="2">The sequence shown here is derived from an EMBL/GenBank/DDBJ whole genome shotgun (WGS) entry which is preliminary data.</text>
</comment>
<organism evidence="2 3">
    <name type="scientific">Paenibacillus allorhizosphaerae</name>
    <dbReference type="NCBI Taxonomy" id="2849866"/>
    <lineage>
        <taxon>Bacteria</taxon>
        <taxon>Bacillati</taxon>
        <taxon>Bacillota</taxon>
        <taxon>Bacilli</taxon>
        <taxon>Bacillales</taxon>
        <taxon>Paenibacillaceae</taxon>
        <taxon>Paenibacillus</taxon>
    </lineage>
</organism>
<keyword evidence="1" id="KW-1133">Transmembrane helix</keyword>